<evidence type="ECO:0000256" key="3">
    <source>
        <dbReference type="ARBA" id="ARBA00022490"/>
    </source>
</evidence>
<dbReference type="GO" id="GO:0005856">
    <property type="term" value="C:cytoskeleton"/>
    <property type="evidence" value="ECO:0007669"/>
    <property type="project" value="UniProtKB-SubCell"/>
</dbReference>
<name>A0A1Y3AXX2_EURMA</name>
<keyword evidence="3" id="KW-0963">Cytoplasm</keyword>
<evidence type="ECO:0000256" key="1">
    <source>
        <dbReference type="ARBA" id="ARBA00004245"/>
    </source>
</evidence>
<evidence type="ECO:0000313" key="6">
    <source>
        <dbReference type="Proteomes" id="UP000194236"/>
    </source>
</evidence>
<keyword evidence="6" id="KW-1185">Reference proteome</keyword>
<evidence type="ECO:0000256" key="2">
    <source>
        <dbReference type="ARBA" id="ARBA00009511"/>
    </source>
</evidence>
<reference evidence="5 6" key="1">
    <citation type="submission" date="2017-03" db="EMBL/GenBank/DDBJ databases">
        <title>Genome Survey of Euroglyphus maynei.</title>
        <authorList>
            <person name="Arlian L.G."/>
            <person name="Morgan M.S."/>
            <person name="Rider S.D."/>
        </authorList>
    </citation>
    <scope>NUCLEOTIDE SEQUENCE [LARGE SCALE GENOMIC DNA]</scope>
    <source>
        <strain evidence="5">Arlian Lab</strain>
        <tissue evidence="5">Whole body</tissue>
    </source>
</reference>
<dbReference type="GO" id="GO:0003785">
    <property type="term" value="F:actin monomer binding"/>
    <property type="evidence" value="ECO:0007669"/>
    <property type="project" value="InterPro"/>
</dbReference>
<dbReference type="Gene3D" id="1.20.5.520">
    <property type="entry name" value="Single helix bin"/>
    <property type="match status" value="1"/>
</dbReference>
<evidence type="ECO:0000313" key="5">
    <source>
        <dbReference type="EMBL" id="OTF72005.1"/>
    </source>
</evidence>
<dbReference type="InterPro" id="IPR038386">
    <property type="entry name" value="Beta-thymosin_sf"/>
</dbReference>
<dbReference type="InterPro" id="IPR001152">
    <property type="entry name" value="Beta-thymosin"/>
</dbReference>
<sequence length="49" mass="5573">MSSPTKEELPRIDDCLKNELVGEHKLKHTETQEKLVLPSKTGMCIFIGF</sequence>
<dbReference type="Proteomes" id="UP000194236">
    <property type="component" value="Unassembled WGS sequence"/>
</dbReference>
<dbReference type="Pfam" id="PF01290">
    <property type="entry name" value="Thymosin"/>
    <property type="match status" value="1"/>
</dbReference>
<comment type="similarity">
    <text evidence="2">Belongs to the thymosin beta family.</text>
</comment>
<protein>
    <submittedName>
        <fullName evidence="5">Uncharacterized protein</fullName>
    </submittedName>
</protein>
<gene>
    <name evidence="5" type="ORF">BLA29_011472</name>
</gene>
<keyword evidence="4" id="KW-0206">Cytoskeleton</keyword>
<accession>A0A1Y3AXX2</accession>
<dbReference type="OrthoDB" id="2151618at2759"/>
<organism evidence="5 6">
    <name type="scientific">Euroglyphus maynei</name>
    <name type="common">Mayne's house dust mite</name>
    <dbReference type="NCBI Taxonomy" id="6958"/>
    <lineage>
        <taxon>Eukaryota</taxon>
        <taxon>Metazoa</taxon>
        <taxon>Ecdysozoa</taxon>
        <taxon>Arthropoda</taxon>
        <taxon>Chelicerata</taxon>
        <taxon>Arachnida</taxon>
        <taxon>Acari</taxon>
        <taxon>Acariformes</taxon>
        <taxon>Sarcoptiformes</taxon>
        <taxon>Astigmata</taxon>
        <taxon>Psoroptidia</taxon>
        <taxon>Analgoidea</taxon>
        <taxon>Pyroglyphidae</taxon>
        <taxon>Pyroglyphinae</taxon>
        <taxon>Euroglyphus</taxon>
    </lineage>
</organism>
<proteinExistence type="inferred from homology"/>
<dbReference type="GO" id="GO:0007015">
    <property type="term" value="P:actin filament organization"/>
    <property type="evidence" value="ECO:0007669"/>
    <property type="project" value="InterPro"/>
</dbReference>
<comment type="caution">
    <text evidence="5">The sequence shown here is derived from an EMBL/GenBank/DDBJ whole genome shotgun (WGS) entry which is preliminary data.</text>
</comment>
<dbReference type="EMBL" id="MUJZ01058353">
    <property type="protein sequence ID" value="OTF72005.1"/>
    <property type="molecule type" value="Genomic_DNA"/>
</dbReference>
<comment type="subcellular location">
    <subcellularLocation>
        <location evidence="1">Cytoplasm</location>
        <location evidence="1">Cytoskeleton</location>
    </subcellularLocation>
</comment>
<evidence type="ECO:0000256" key="4">
    <source>
        <dbReference type="ARBA" id="ARBA00023212"/>
    </source>
</evidence>
<dbReference type="AlphaFoldDB" id="A0A1Y3AXX2"/>